<dbReference type="InterPro" id="IPR025202">
    <property type="entry name" value="PLD-like_dom"/>
</dbReference>
<gene>
    <name evidence="2" type="ORF">BACI71_60084</name>
</gene>
<evidence type="ECO:0000313" key="3">
    <source>
        <dbReference type="Proteomes" id="UP000437562"/>
    </source>
</evidence>
<dbReference type="PROSITE" id="PS50035">
    <property type="entry name" value="PLD"/>
    <property type="match status" value="1"/>
</dbReference>
<dbReference type="CDD" id="cd00138">
    <property type="entry name" value="PLDc_SF"/>
    <property type="match status" value="1"/>
</dbReference>
<dbReference type="InterPro" id="IPR001736">
    <property type="entry name" value="PLipase_D/transphosphatidylase"/>
</dbReference>
<accession>A0A654AW50</accession>
<sequence length="371" mass="42522">MNTIPDVNGELVLSKDENGYAEVIEDFQNASSITIITYNISPHKNDLLDKLHQLSDDKDVTVITKIPSRWNYYTTYDAKKKALTQIEQYCSRLDPSKFSCHLSTYFNEENHAKIIMTENIAYIGSQNFSDESRNNFESGIIIRDSDVILQIREQMVEEILDASTPYSSSFYYLHQEGLLYWLQECKRIVQEFEGNLYTVAEVGPGLEDVEVLSNNALLKAEDWEDIIQYHEDVFSIVENIESHESITLNLAAALTLHELKIKLEVIKMELAALASFNPNILEIAGEDYRYYSGEPEEFEIALQAASNAIAEQHSDIMHRMQDKTDEIKDSLQQIPSLLEQLITSLKEYKFYTNSAVINNTGLQSEIIQDRD</sequence>
<dbReference type="SUPFAM" id="SSF56024">
    <property type="entry name" value="Phospholipase D/nuclease"/>
    <property type="match status" value="1"/>
</dbReference>
<dbReference type="RefSeq" id="WP_159146672.1">
    <property type="nucleotide sequence ID" value="NZ_LR733376.1"/>
</dbReference>
<dbReference type="Pfam" id="PF13091">
    <property type="entry name" value="PLDc_2"/>
    <property type="match status" value="1"/>
</dbReference>
<dbReference type="GO" id="GO:0003824">
    <property type="term" value="F:catalytic activity"/>
    <property type="evidence" value="ECO:0007669"/>
    <property type="project" value="InterPro"/>
</dbReference>
<evidence type="ECO:0000259" key="1">
    <source>
        <dbReference type="PROSITE" id="PS50035"/>
    </source>
</evidence>
<reference evidence="2 3" key="1">
    <citation type="submission" date="2019-10" db="EMBL/GenBank/DDBJ databases">
        <authorList>
            <person name="Karimi E."/>
        </authorList>
    </citation>
    <scope>NUCLEOTIDE SEQUENCE [LARGE SCALE GENOMIC DNA]</scope>
    <source>
        <strain evidence="2">Bacillus sp. 71</strain>
    </source>
</reference>
<dbReference type="AlphaFoldDB" id="A0A654AW50"/>
<dbReference type="Proteomes" id="UP000437562">
    <property type="component" value="Unassembled WGS sequence"/>
</dbReference>
<feature type="domain" description="PLD phosphodiesterase" evidence="1">
    <location>
        <begin position="106"/>
        <end position="132"/>
    </location>
</feature>
<organism evidence="2 3">
    <name type="scientific">Bacillus mycoides</name>
    <dbReference type="NCBI Taxonomy" id="1405"/>
    <lineage>
        <taxon>Bacteria</taxon>
        <taxon>Bacillati</taxon>
        <taxon>Bacillota</taxon>
        <taxon>Bacilli</taxon>
        <taxon>Bacillales</taxon>
        <taxon>Bacillaceae</taxon>
        <taxon>Bacillus</taxon>
        <taxon>Bacillus cereus group</taxon>
    </lineage>
</organism>
<dbReference type="Gene3D" id="3.30.870.10">
    <property type="entry name" value="Endonuclease Chain A"/>
    <property type="match status" value="1"/>
</dbReference>
<protein>
    <recommendedName>
        <fullName evidence="1">PLD phosphodiesterase domain-containing protein</fullName>
    </recommendedName>
</protein>
<proteinExistence type="predicted"/>
<dbReference type="GO" id="GO:0006793">
    <property type="term" value="P:phosphorus metabolic process"/>
    <property type="evidence" value="ECO:0007669"/>
    <property type="project" value="UniProtKB-ARBA"/>
</dbReference>
<evidence type="ECO:0000313" key="2">
    <source>
        <dbReference type="EMBL" id="VXC71048.1"/>
    </source>
</evidence>
<dbReference type="EMBL" id="CABWMC010000031">
    <property type="protein sequence ID" value="VXC71048.1"/>
    <property type="molecule type" value="Genomic_DNA"/>
</dbReference>
<name>A0A654AW50_BACMY</name>